<reference evidence="13" key="2">
    <citation type="submission" date="2020-10" db="UniProtKB">
        <authorList>
            <consortium name="WormBaseParasite"/>
        </authorList>
    </citation>
    <scope>IDENTIFICATION</scope>
</reference>
<organism evidence="12 13">
    <name type="scientific">Panagrellus redivivus</name>
    <name type="common">Microworm</name>
    <dbReference type="NCBI Taxonomy" id="6233"/>
    <lineage>
        <taxon>Eukaryota</taxon>
        <taxon>Metazoa</taxon>
        <taxon>Ecdysozoa</taxon>
        <taxon>Nematoda</taxon>
        <taxon>Chromadorea</taxon>
        <taxon>Rhabditida</taxon>
        <taxon>Tylenchina</taxon>
        <taxon>Panagrolaimomorpha</taxon>
        <taxon>Panagrolaimoidea</taxon>
        <taxon>Panagrolaimidae</taxon>
        <taxon>Panagrellus</taxon>
    </lineage>
</organism>
<evidence type="ECO:0000256" key="1">
    <source>
        <dbReference type="ARBA" id="ARBA00004511"/>
    </source>
</evidence>
<keyword evidence="12" id="KW-1185">Reference proteome</keyword>
<proteinExistence type="inferred from homology"/>
<feature type="compositionally biased region" description="Polar residues" evidence="11">
    <location>
        <begin position="751"/>
        <end position="766"/>
    </location>
</feature>
<feature type="region of interest" description="Disordered" evidence="11">
    <location>
        <begin position="1"/>
        <end position="33"/>
    </location>
</feature>
<dbReference type="GO" id="GO:0034497">
    <property type="term" value="P:protein localization to phagophore assembly site"/>
    <property type="evidence" value="ECO:0007669"/>
    <property type="project" value="TreeGrafter"/>
</dbReference>
<evidence type="ECO:0000256" key="8">
    <source>
        <dbReference type="ARBA" id="ARBA00023055"/>
    </source>
</evidence>
<sequence>MSLFNTLNRGQYQTIDGEDEEAGPLLNPLDGAPPTSHHIVEEETYQNSPSRRRQSSVSISISRGGPQRWDHIENLDQFFLQVYKYHQGSGFRCILLKHALSLFQIAFVIAFSTFLTQCIDYDVLFNNRATNTDGKNITGKRHIADAIVTDCAAHFSPLVVLTLLLSVLFLVFHMVRVGYQMVQYMDIQEFYNSVLEIPDNQLTNVTWRTIVQRICAVQPKIRLSVNQTKFTELDIYARILRQKNFMVALVYDEILPPFFDLPFLGRIPYFPSGMRLNLETILFKHFWSPWKNHYQLKDEFKDLHSLETVAQSLRKTIMLFALANFFLMPLIFVYQLLFTFFSCADLLKREPGAFGMRKYSNYGREKLRHFNELDHELRLRLNRSYEFSVRYMDQFISPSTEIIAKNLAFVAGSIAVVVAGLTAWDEDVLTFEHVITVMSVSAAIAYACRSFIADENLVFCPDFLMRQIVANIHYAPAAWLREAQSTDVVAEFEQVFHMRAYAVILDLISPIVTPFILFFSTSLQAHAIVQFFHEKTRSIPELGDVCVYALMDLRENADADLAELSGVTSSGPVPRARRPNAIRAKIELSLLNFATQNPDWQAPENLANFLAQVRDRTKDTPLNNLGNLADPTAPQAADNDVLLHSLKDLQRPVAQSMGQSAYQRNADLSMMASHLSDGTNDERMHPLMNASNDPLTNSVIQSTVGLNFSKPARLQESNRQALEMSMNALLVNRMLQSTHSRHHSAEPSPFYGSTIQTSAYPTSTPGPNAVGLTSFFGGASGLQDHTAEEEEARDEMPPLRMHESAESDIWGVPSQSQFQSRYGDSRYDQI</sequence>
<reference evidence="12" key="1">
    <citation type="journal article" date="2013" name="Genetics">
        <title>The draft genome and transcriptome of Panagrellus redivivus are shaped by the harsh demands of a free-living lifestyle.</title>
        <authorList>
            <person name="Srinivasan J."/>
            <person name="Dillman A.R."/>
            <person name="Macchietto M.G."/>
            <person name="Heikkinen L."/>
            <person name="Lakso M."/>
            <person name="Fracchia K.M."/>
            <person name="Antoshechkin I."/>
            <person name="Mortazavi A."/>
            <person name="Wong G."/>
            <person name="Sternberg P.W."/>
        </authorList>
    </citation>
    <scope>NUCLEOTIDE SEQUENCE [LARGE SCALE GENOMIC DNA]</scope>
    <source>
        <strain evidence="12">MT8872</strain>
    </source>
</reference>
<feature type="region of interest" description="Disordered" evidence="11">
    <location>
        <begin position="737"/>
        <end position="830"/>
    </location>
</feature>
<dbReference type="GO" id="GO:0005776">
    <property type="term" value="C:autophagosome"/>
    <property type="evidence" value="ECO:0007669"/>
    <property type="project" value="TreeGrafter"/>
</dbReference>
<feature type="compositionally biased region" description="Polar residues" evidence="11">
    <location>
        <begin position="813"/>
        <end position="822"/>
    </location>
</feature>
<dbReference type="InterPro" id="IPR007241">
    <property type="entry name" value="Autophagy-rel_prot_9"/>
</dbReference>
<keyword evidence="9 10" id="KW-0472">Membrane</keyword>
<comment type="similarity">
    <text evidence="2 10">Belongs to the ATG9 family.</text>
</comment>
<dbReference type="PANTHER" id="PTHR13038:SF10">
    <property type="entry name" value="AUTOPHAGY-RELATED PROTEIN 9"/>
    <property type="match status" value="1"/>
</dbReference>
<comment type="function">
    <text evidence="10">Phospholipid scramblase involved in autophagy. Cycles between the preautophagosomal structure/phagophore assembly site (PAS) and the cytoplasmic vesicle pool and supplies membrane for the growing autophagosome. Lipid scramblase activity plays a key role in preautophagosomal structure/phagophore assembly by distributing the phospholipids that arrive through ATG2 from the cytoplasmic to the luminal leaflet of the bilayer, thereby driving autophagosomal membrane expansion.</text>
</comment>
<dbReference type="AlphaFoldDB" id="A0A7E4VGZ5"/>
<feature type="compositionally biased region" description="Polar residues" evidence="11">
    <location>
        <begin position="1"/>
        <end position="14"/>
    </location>
</feature>
<keyword evidence="6 10" id="KW-1133">Transmembrane helix</keyword>
<evidence type="ECO:0000313" key="12">
    <source>
        <dbReference type="Proteomes" id="UP000492821"/>
    </source>
</evidence>
<feature type="transmembrane region" description="Helical" evidence="10">
    <location>
        <begin position="317"/>
        <end position="341"/>
    </location>
</feature>
<keyword evidence="4 10" id="KW-0813">Transport</keyword>
<dbReference type="GO" id="GO:0034045">
    <property type="term" value="C:phagophore assembly site membrane"/>
    <property type="evidence" value="ECO:0007669"/>
    <property type="project" value="UniProtKB-SubCell"/>
</dbReference>
<feature type="transmembrane region" description="Helical" evidence="10">
    <location>
        <begin position="155"/>
        <end position="175"/>
    </location>
</feature>
<dbReference type="GO" id="GO:0006869">
    <property type="term" value="P:lipid transport"/>
    <property type="evidence" value="ECO:0007669"/>
    <property type="project" value="UniProtKB-KW"/>
</dbReference>
<protein>
    <recommendedName>
        <fullName evidence="3 10">Autophagy-related protein 9</fullName>
    </recommendedName>
</protein>
<evidence type="ECO:0000256" key="6">
    <source>
        <dbReference type="ARBA" id="ARBA00022989"/>
    </source>
</evidence>
<keyword evidence="7 10" id="KW-0072">Autophagy</keyword>
<name>A0A7E4VGZ5_PANRE</name>
<dbReference type="GO" id="GO:0000422">
    <property type="term" value="P:autophagy of mitochondrion"/>
    <property type="evidence" value="ECO:0007669"/>
    <property type="project" value="TreeGrafter"/>
</dbReference>
<keyword evidence="8 10" id="KW-0445">Lipid transport</keyword>
<evidence type="ECO:0000256" key="10">
    <source>
        <dbReference type="RuleBase" id="RU364027"/>
    </source>
</evidence>
<evidence type="ECO:0000256" key="9">
    <source>
        <dbReference type="ARBA" id="ARBA00023136"/>
    </source>
</evidence>
<comment type="caution">
    <text evidence="10">Lacks conserved residue(s) required for the propagation of feature annotation.</text>
</comment>
<comment type="subcellular location">
    <subcellularLocation>
        <location evidence="1 10">Preautophagosomal structure membrane</location>
        <topology evidence="1 10">Multi-pass membrane protein</topology>
    </subcellularLocation>
</comment>
<feature type="transmembrane region" description="Helical" evidence="10">
    <location>
        <begin position="94"/>
        <end position="115"/>
    </location>
</feature>
<evidence type="ECO:0000256" key="5">
    <source>
        <dbReference type="ARBA" id="ARBA00022692"/>
    </source>
</evidence>
<feature type="compositionally biased region" description="Basic and acidic residues" evidence="11">
    <location>
        <begin position="794"/>
        <end position="805"/>
    </location>
</feature>
<dbReference type="GO" id="GO:0061709">
    <property type="term" value="P:reticulophagy"/>
    <property type="evidence" value="ECO:0007669"/>
    <property type="project" value="TreeGrafter"/>
</dbReference>
<evidence type="ECO:0000313" key="13">
    <source>
        <dbReference type="WBParaSite" id="Pan_g20131.t1"/>
    </source>
</evidence>
<evidence type="ECO:0000256" key="7">
    <source>
        <dbReference type="ARBA" id="ARBA00023006"/>
    </source>
</evidence>
<evidence type="ECO:0000256" key="4">
    <source>
        <dbReference type="ARBA" id="ARBA00022448"/>
    </source>
</evidence>
<dbReference type="Pfam" id="PF04109">
    <property type="entry name" value="ATG9"/>
    <property type="match status" value="1"/>
</dbReference>
<evidence type="ECO:0000256" key="3">
    <source>
        <dbReference type="ARBA" id="ARBA00018074"/>
    </source>
</evidence>
<dbReference type="Proteomes" id="UP000492821">
    <property type="component" value="Unassembled WGS sequence"/>
</dbReference>
<evidence type="ECO:0000256" key="2">
    <source>
        <dbReference type="ARBA" id="ARBA00006185"/>
    </source>
</evidence>
<keyword evidence="5 10" id="KW-0812">Transmembrane</keyword>
<dbReference type="GO" id="GO:0034727">
    <property type="term" value="P:piecemeal microautophagy of the nucleus"/>
    <property type="evidence" value="ECO:0007669"/>
    <property type="project" value="TreeGrafter"/>
</dbReference>
<dbReference type="WBParaSite" id="Pan_g20131.t1">
    <property type="protein sequence ID" value="Pan_g20131.t1"/>
    <property type="gene ID" value="Pan_g20131"/>
</dbReference>
<accession>A0A7E4VGZ5</accession>
<evidence type="ECO:0000256" key="11">
    <source>
        <dbReference type="SAM" id="MobiDB-lite"/>
    </source>
</evidence>
<dbReference type="PANTHER" id="PTHR13038">
    <property type="entry name" value="APG9 AUTOPHAGY 9"/>
    <property type="match status" value="1"/>
</dbReference>